<keyword evidence="7 13" id="KW-0808">Transferase</keyword>
<evidence type="ECO:0000256" key="10">
    <source>
        <dbReference type="ARBA" id="ARBA00022840"/>
    </source>
</evidence>
<dbReference type="RefSeq" id="WP_167527651.1">
    <property type="nucleotide sequence ID" value="NZ_AP021874.1"/>
</dbReference>
<keyword evidence="8 13" id="KW-0547">Nucleotide-binding</keyword>
<evidence type="ECO:0000313" key="16">
    <source>
        <dbReference type="Proteomes" id="UP000427906"/>
    </source>
</evidence>
<keyword evidence="10 13" id="KW-0067">ATP-binding</keyword>
<keyword evidence="11 13" id="KW-0443">Lipid metabolism</keyword>
<dbReference type="EC" id="2.7.1.130" evidence="3 13"/>
<evidence type="ECO:0000313" key="15">
    <source>
        <dbReference type="EMBL" id="BBO67500.1"/>
    </source>
</evidence>
<keyword evidence="16" id="KW-1185">Reference proteome</keyword>
<feature type="transmembrane region" description="Helical" evidence="14">
    <location>
        <begin position="32"/>
        <end position="51"/>
    </location>
</feature>
<proteinExistence type="inferred from homology"/>
<dbReference type="GO" id="GO:0009245">
    <property type="term" value="P:lipid A biosynthetic process"/>
    <property type="evidence" value="ECO:0007669"/>
    <property type="project" value="UniProtKB-UniRule"/>
</dbReference>
<dbReference type="InterPro" id="IPR003758">
    <property type="entry name" value="LpxK"/>
</dbReference>
<evidence type="ECO:0000256" key="7">
    <source>
        <dbReference type="ARBA" id="ARBA00022679"/>
    </source>
</evidence>
<dbReference type="GO" id="GO:0009029">
    <property type="term" value="F:lipid-A 4'-kinase activity"/>
    <property type="evidence" value="ECO:0007669"/>
    <property type="project" value="UniProtKB-UniRule"/>
</dbReference>
<evidence type="ECO:0000256" key="12">
    <source>
        <dbReference type="ARBA" id="ARBA00029757"/>
    </source>
</evidence>
<dbReference type="HAMAP" id="MF_00409">
    <property type="entry name" value="LpxK"/>
    <property type="match status" value="1"/>
</dbReference>
<feature type="binding site" evidence="13">
    <location>
        <begin position="73"/>
        <end position="80"/>
    </location>
    <ligand>
        <name>ATP</name>
        <dbReference type="ChEBI" id="CHEBI:30616"/>
    </ligand>
</feature>
<evidence type="ECO:0000256" key="8">
    <source>
        <dbReference type="ARBA" id="ARBA00022741"/>
    </source>
</evidence>
<comment type="catalytic activity">
    <reaction evidence="13">
        <text>a lipid A disaccharide + ATP = a lipid IVA + ADP + H(+)</text>
        <dbReference type="Rhea" id="RHEA:67840"/>
        <dbReference type="ChEBI" id="CHEBI:15378"/>
        <dbReference type="ChEBI" id="CHEBI:30616"/>
        <dbReference type="ChEBI" id="CHEBI:176343"/>
        <dbReference type="ChEBI" id="CHEBI:176425"/>
        <dbReference type="ChEBI" id="CHEBI:456216"/>
        <dbReference type="EC" id="2.7.1.130"/>
    </reaction>
</comment>
<keyword evidence="14" id="KW-0472">Membrane</keyword>
<dbReference type="GO" id="GO:0005524">
    <property type="term" value="F:ATP binding"/>
    <property type="evidence" value="ECO:0007669"/>
    <property type="project" value="UniProtKB-UniRule"/>
</dbReference>
<dbReference type="KEGG" id="dalk:DSCA_14300"/>
<evidence type="ECO:0000256" key="9">
    <source>
        <dbReference type="ARBA" id="ARBA00022777"/>
    </source>
</evidence>
<keyword evidence="9 13" id="KW-0418">Kinase</keyword>
<comment type="similarity">
    <text evidence="13">Belongs to the LpxK family.</text>
</comment>
<accession>A0A5K7YHF6</accession>
<organism evidence="15 16">
    <name type="scientific">Desulfosarcina alkanivorans</name>
    <dbReference type="NCBI Taxonomy" id="571177"/>
    <lineage>
        <taxon>Bacteria</taxon>
        <taxon>Pseudomonadati</taxon>
        <taxon>Thermodesulfobacteriota</taxon>
        <taxon>Desulfobacteria</taxon>
        <taxon>Desulfobacterales</taxon>
        <taxon>Desulfosarcinaceae</taxon>
        <taxon>Desulfosarcina</taxon>
    </lineage>
</organism>
<dbReference type="EMBL" id="AP021874">
    <property type="protein sequence ID" value="BBO67500.1"/>
    <property type="molecule type" value="Genomic_DNA"/>
</dbReference>
<keyword evidence="14" id="KW-0812">Transmembrane</keyword>
<evidence type="ECO:0000256" key="5">
    <source>
        <dbReference type="ARBA" id="ARBA00022516"/>
    </source>
</evidence>
<dbReference type="AlphaFoldDB" id="A0A5K7YHF6"/>
<dbReference type="GO" id="GO:0005886">
    <property type="term" value="C:plasma membrane"/>
    <property type="evidence" value="ECO:0007669"/>
    <property type="project" value="TreeGrafter"/>
</dbReference>
<comment type="pathway">
    <text evidence="2 13">Glycolipid biosynthesis; lipid IV(A) biosynthesis; lipid IV(A) from (3R)-3-hydroxytetradecanoyl-[acyl-carrier-protein] and UDP-N-acetyl-alpha-D-glucosamine: step 6/6.</text>
</comment>
<evidence type="ECO:0000256" key="11">
    <source>
        <dbReference type="ARBA" id="ARBA00023098"/>
    </source>
</evidence>
<dbReference type="Pfam" id="PF02606">
    <property type="entry name" value="LpxK"/>
    <property type="match status" value="1"/>
</dbReference>
<dbReference type="SUPFAM" id="SSF52540">
    <property type="entry name" value="P-loop containing nucleoside triphosphate hydrolases"/>
    <property type="match status" value="1"/>
</dbReference>
<gene>
    <name evidence="13 15" type="primary">lpxK</name>
    <name evidence="15" type="ORF">DSCA_14300</name>
</gene>
<dbReference type="Proteomes" id="UP000427906">
    <property type="component" value="Chromosome"/>
</dbReference>
<keyword evidence="14" id="KW-1133">Transmembrane helix</keyword>
<dbReference type="NCBIfam" id="TIGR00682">
    <property type="entry name" value="lpxK"/>
    <property type="match status" value="1"/>
</dbReference>
<dbReference type="UniPathway" id="UPA00359">
    <property type="reaction ID" value="UER00482"/>
</dbReference>
<evidence type="ECO:0000256" key="13">
    <source>
        <dbReference type="HAMAP-Rule" id="MF_00409"/>
    </source>
</evidence>
<reference evidence="15 16" key="1">
    <citation type="submission" date="2019-11" db="EMBL/GenBank/DDBJ databases">
        <title>Comparative genomics of hydrocarbon-degrading Desulfosarcina strains.</title>
        <authorList>
            <person name="Watanabe M."/>
            <person name="Kojima H."/>
            <person name="Fukui M."/>
        </authorList>
    </citation>
    <scope>NUCLEOTIDE SEQUENCE [LARGE SCALE GENOMIC DNA]</scope>
    <source>
        <strain evidence="15 16">PL12</strain>
    </source>
</reference>
<comment type="function">
    <text evidence="1 13">Transfers the gamma-phosphate of ATP to the 4'-position of a tetraacyldisaccharide 1-phosphate intermediate (termed DS-1-P) to form tetraacyldisaccharide 1,4'-bis-phosphate (lipid IVA).</text>
</comment>
<dbReference type="PANTHER" id="PTHR42724:SF1">
    <property type="entry name" value="TETRAACYLDISACCHARIDE 4'-KINASE, MITOCHONDRIAL-RELATED"/>
    <property type="match status" value="1"/>
</dbReference>
<evidence type="ECO:0000256" key="14">
    <source>
        <dbReference type="SAM" id="Phobius"/>
    </source>
</evidence>
<sequence length="377" mass="41483">MNRLKDDLERLRCRIESAAKGNLPAPFFSLETALSVLSILYGGVMGIRALLYRKGVLPSETLPCRVVSIGNLIAGGTGKTPMTIMVAQCIRDLGFRVVVISRGYRGRMEDAGGIVSDAETVLQGPENAGDEPFLMAGLLKGIPVVVGRRRFDSGMMAVKRFQPDVIVLDDAFQHLRLKRDLNLVLLDSRSPFANGRLLPRGLLREPLSALKRAHAIVYTRCQDDGLPSGRGALPVSRPVFYTDHIPVIRRAEPGDGALFREPMDLSALKGRKTVAFSGLADNRQFFHSLKQAGCELVHAFSFPDHHRYGSGDLKRIAETARKTDADVVATTYKDFVKIEGETRWPVALVAIDVEIRLFGDRTHFLNFISEGLSEADG</sequence>
<keyword evidence="6 13" id="KW-0441">Lipid A biosynthesis</keyword>
<evidence type="ECO:0000256" key="3">
    <source>
        <dbReference type="ARBA" id="ARBA00012071"/>
    </source>
</evidence>
<name>A0A5K7YHF6_9BACT</name>
<evidence type="ECO:0000256" key="2">
    <source>
        <dbReference type="ARBA" id="ARBA00004870"/>
    </source>
</evidence>
<protein>
    <recommendedName>
        <fullName evidence="4 13">Tetraacyldisaccharide 4'-kinase</fullName>
        <ecNumber evidence="3 13">2.7.1.130</ecNumber>
    </recommendedName>
    <alternativeName>
        <fullName evidence="12 13">Lipid A 4'-kinase</fullName>
    </alternativeName>
</protein>
<evidence type="ECO:0000256" key="4">
    <source>
        <dbReference type="ARBA" id="ARBA00016436"/>
    </source>
</evidence>
<keyword evidence="5 13" id="KW-0444">Lipid biosynthesis</keyword>
<evidence type="ECO:0000256" key="6">
    <source>
        <dbReference type="ARBA" id="ARBA00022556"/>
    </source>
</evidence>
<dbReference type="GO" id="GO:0009244">
    <property type="term" value="P:lipopolysaccharide core region biosynthetic process"/>
    <property type="evidence" value="ECO:0007669"/>
    <property type="project" value="TreeGrafter"/>
</dbReference>
<evidence type="ECO:0000256" key="1">
    <source>
        <dbReference type="ARBA" id="ARBA00002274"/>
    </source>
</evidence>
<dbReference type="PANTHER" id="PTHR42724">
    <property type="entry name" value="TETRAACYLDISACCHARIDE 4'-KINASE"/>
    <property type="match status" value="1"/>
</dbReference>
<dbReference type="InterPro" id="IPR027417">
    <property type="entry name" value="P-loop_NTPase"/>
</dbReference>